<dbReference type="GO" id="GO:0016705">
    <property type="term" value="F:oxidoreductase activity, acting on paired donors, with incorporation or reduction of molecular oxygen"/>
    <property type="evidence" value="ECO:0007669"/>
    <property type="project" value="InterPro"/>
</dbReference>
<evidence type="ECO:0000256" key="12">
    <source>
        <dbReference type="ARBA" id="ARBA00023136"/>
    </source>
</evidence>
<dbReference type="PRINTS" id="PR00385">
    <property type="entry name" value="P450"/>
</dbReference>
<dbReference type="InterPro" id="IPR002401">
    <property type="entry name" value="Cyt_P450_E_grp-I"/>
</dbReference>
<evidence type="ECO:0000256" key="9">
    <source>
        <dbReference type="ARBA" id="ARBA00023002"/>
    </source>
</evidence>
<evidence type="ECO:0000313" key="16">
    <source>
        <dbReference type="Proteomes" id="UP000728032"/>
    </source>
</evidence>
<dbReference type="Pfam" id="PF00067">
    <property type="entry name" value="p450"/>
    <property type="match status" value="1"/>
</dbReference>
<dbReference type="SUPFAM" id="SSF48264">
    <property type="entry name" value="Cytochrome P450"/>
    <property type="match status" value="1"/>
</dbReference>
<proteinExistence type="inferred from homology"/>
<keyword evidence="9 14" id="KW-0560">Oxidoreductase</keyword>
<dbReference type="GO" id="GO:0020037">
    <property type="term" value="F:heme binding"/>
    <property type="evidence" value="ECO:0007669"/>
    <property type="project" value="InterPro"/>
</dbReference>
<evidence type="ECO:0000256" key="8">
    <source>
        <dbReference type="ARBA" id="ARBA00022848"/>
    </source>
</evidence>
<feature type="non-terminal residue" evidence="15">
    <location>
        <position position="368"/>
    </location>
</feature>
<keyword evidence="10 13" id="KW-0408">Iron</keyword>
<accession>A0A7R9M7S4</accession>
<dbReference type="InterPro" id="IPR017972">
    <property type="entry name" value="Cyt_P450_CS"/>
</dbReference>
<dbReference type="PROSITE" id="PS00086">
    <property type="entry name" value="CYTOCHROME_P450"/>
    <property type="match status" value="1"/>
</dbReference>
<evidence type="ECO:0000313" key="15">
    <source>
        <dbReference type="EMBL" id="CAD7654890.1"/>
    </source>
</evidence>
<evidence type="ECO:0000256" key="7">
    <source>
        <dbReference type="ARBA" id="ARBA00022824"/>
    </source>
</evidence>
<keyword evidence="7" id="KW-0256">Endoplasmic reticulum</keyword>
<dbReference type="GO" id="GO:0004497">
    <property type="term" value="F:monooxygenase activity"/>
    <property type="evidence" value="ECO:0007669"/>
    <property type="project" value="UniProtKB-KW"/>
</dbReference>
<evidence type="ECO:0000256" key="1">
    <source>
        <dbReference type="ARBA" id="ARBA00001971"/>
    </source>
</evidence>
<keyword evidence="8" id="KW-0492">Microsome</keyword>
<keyword evidence="11 14" id="KW-0503">Monooxygenase</keyword>
<dbReference type="OrthoDB" id="6428965at2759"/>
<dbReference type="GO" id="GO:0005506">
    <property type="term" value="F:iron ion binding"/>
    <property type="evidence" value="ECO:0007669"/>
    <property type="project" value="InterPro"/>
</dbReference>
<keyword evidence="16" id="KW-1185">Reference proteome</keyword>
<comment type="cofactor">
    <cofactor evidence="1 13">
        <name>heme</name>
        <dbReference type="ChEBI" id="CHEBI:30413"/>
    </cofactor>
</comment>
<dbReference type="AlphaFoldDB" id="A0A7R9M7S4"/>
<gene>
    <name evidence="15" type="ORF">ONB1V03_LOCUS11535</name>
</gene>
<evidence type="ECO:0000256" key="10">
    <source>
        <dbReference type="ARBA" id="ARBA00023004"/>
    </source>
</evidence>
<dbReference type="EMBL" id="OC923499">
    <property type="protein sequence ID" value="CAD7654890.1"/>
    <property type="molecule type" value="Genomic_DNA"/>
</dbReference>
<protein>
    <recommendedName>
        <fullName evidence="17">Cytochrome P450</fullName>
    </recommendedName>
</protein>
<name>A0A7R9M7S4_9ACAR</name>
<dbReference type="InterPro" id="IPR050476">
    <property type="entry name" value="Insect_CytP450_Detox"/>
</dbReference>
<evidence type="ECO:0000256" key="13">
    <source>
        <dbReference type="PIRSR" id="PIRSR602401-1"/>
    </source>
</evidence>
<evidence type="ECO:0000256" key="11">
    <source>
        <dbReference type="ARBA" id="ARBA00023033"/>
    </source>
</evidence>
<evidence type="ECO:0000256" key="4">
    <source>
        <dbReference type="ARBA" id="ARBA00010617"/>
    </source>
</evidence>
<evidence type="ECO:0008006" key="17">
    <source>
        <dbReference type="Google" id="ProtNLM"/>
    </source>
</evidence>
<organism evidence="15">
    <name type="scientific">Oppiella nova</name>
    <dbReference type="NCBI Taxonomy" id="334625"/>
    <lineage>
        <taxon>Eukaryota</taxon>
        <taxon>Metazoa</taxon>
        <taxon>Ecdysozoa</taxon>
        <taxon>Arthropoda</taxon>
        <taxon>Chelicerata</taxon>
        <taxon>Arachnida</taxon>
        <taxon>Acari</taxon>
        <taxon>Acariformes</taxon>
        <taxon>Sarcoptiformes</taxon>
        <taxon>Oribatida</taxon>
        <taxon>Brachypylina</taxon>
        <taxon>Oppioidea</taxon>
        <taxon>Oppiidae</taxon>
        <taxon>Oppiella</taxon>
    </lineage>
</organism>
<dbReference type="PANTHER" id="PTHR24292">
    <property type="entry name" value="CYTOCHROME P450"/>
    <property type="match status" value="1"/>
</dbReference>
<dbReference type="InterPro" id="IPR001128">
    <property type="entry name" value="Cyt_P450"/>
</dbReference>
<comment type="similarity">
    <text evidence="4 14">Belongs to the cytochrome P450 family.</text>
</comment>
<keyword evidence="6 13" id="KW-0479">Metal-binding</keyword>
<sequence>MQNVMEKYMGSRPVLCLADPEHIKDILIKDFHVFVDRNDFHSGDPFNDRSLFNLMGDQWRKMRAIISPTFSSGRMRSMHPIVTDCVKRLEDYLETKASDKSNNEIELKKVMSDLTMDVISSCAFGTKIDVYNDQKRSEFVIQTIISRRKSDKAKHNDYLQLMINALNTSSDDTDEQDIDDSGHEKIFGVNNEKVDKSNRKESITEDDILSTSFLFFIAGYETTATLTSYLLYSLALDESCQRKLYEEIRRFKGDFNYESISKMHYLEACVAETLRLYNPVPQTGRMAAEEYTIGDTGLKIAKGMIVNLDIQTLHHSPEYYPNPDRWDPERFMPENRDQLVPYTYLPFGLGPRNCVGMRFSLMEVKTAV</sequence>
<dbReference type="GO" id="GO:0005789">
    <property type="term" value="C:endoplasmic reticulum membrane"/>
    <property type="evidence" value="ECO:0007669"/>
    <property type="project" value="UniProtKB-SubCell"/>
</dbReference>
<keyword evidence="5 13" id="KW-0349">Heme</keyword>
<dbReference type="EMBL" id="CAJPVJ010008674">
    <property type="protein sequence ID" value="CAG2172077.1"/>
    <property type="molecule type" value="Genomic_DNA"/>
</dbReference>
<comment type="subcellular location">
    <subcellularLocation>
        <location evidence="3">Endoplasmic reticulum membrane</location>
        <topology evidence="3">Peripheral membrane protein</topology>
    </subcellularLocation>
    <subcellularLocation>
        <location evidence="2">Microsome membrane</location>
        <topology evidence="2">Peripheral membrane protein</topology>
    </subcellularLocation>
</comment>
<dbReference type="InterPro" id="IPR036396">
    <property type="entry name" value="Cyt_P450_sf"/>
</dbReference>
<evidence type="ECO:0000256" key="5">
    <source>
        <dbReference type="ARBA" id="ARBA00022617"/>
    </source>
</evidence>
<keyword evidence="12" id="KW-0472">Membrane</keyword>
<dbReference type="PANTHER" id="PTHR24292:SF54">
    <property type="entry name" value="CYP9F3-RELATED"/>
    <property type="match status" value="1"/>
</dbReference>
<dbReference type="Proteomes" id="UP000728032">
    <property type="component" value="Unassembled WGS sequence"/>
</dbReference>
<evidence type="ECO:0000256" key="2">
    <source>
        <dbReference type="ARBA" id="ARBA00004174"/>
    </source>
</evidence>
<dbReference type="Gene3D" id="1.10.630.10">
    <property type="entry name" value="Cytochrome P450"/>
    <property type="match status" value="1"/>
</dbReference>
<evidence type="ECO:0000256" key="14">
    <source>
        <dbReference type="RuleBase" id="RU000461"/>
    </source>
</evidence>
<evidence type="ECO:0000256" key="3">
    <source>
        <dbReference type="ARBA" id="ARBA00004406"/>
    </source>
</evidence>
<reference evidence="15" key="1">
    <citation type="submission" date="2020-11" db="EMBL/GenBank/DDBJ databases">
        <authorList>
            <person name="Tran Van P."/>
        </authorList>
    </citation>
    <scope>NUCLEOTIDE SEQUENCE</scope>
</reference>
<evidence type="ECO:0000256" key="6">
    <source>
        <dbReference type="ARBA" id="ARBA00022723"/>
    </source>
</evidence>
<dbReference type="PRINTS" id="PR00463">
    <property type="entry name" value="EP450I"/>
</dbReference>
<feature type="binding site" description="axial binding residue" evidence="13">
    <location>
        <position position="354"/>
    </location>
    <ligand>
        <name>heme</name>
        <dbReference type="ChEBI" id="CHEBI:30413"/>
    </ligand>
    <ligandPart>
        <name>Fe</name>
        <dbReference type="ChEBI" id="CHEBI:18248"/>
    </ligandPart>
</feature>